<keyword evidence="2" id="KW-1185">Reference proteome</keyword>
<dbReference type="InterPro" id="IPR052927">
    <property type="entry name" value="DCC_oxidoreductase"/>
</dbReference>
<comment type="caution">
    <text evidence="1">The sequence shown here is derived from an EMBL/GenBank/DDBJ whole genome shotgun (WGS) entry which is preliminary data.</text>
</comment>
<organism evidence="1 2">
    <name type="scientific">Litoribrevibacter euphylliae</name>
    <dbReference type="NCBI Taxonomy" id="1834034"/>
    <lineage>
        <taxon>Bacteria</taxon>
        <taxon>Pseudomonadati</taxon>
        <taxon>Pseudomonadota</taxon>
        <taxon>Gammaproteobacteria</taxon>
        <taxon>Oceanospirillales</taxon>
        <taxon>Oceanospirillaceae</taxon>
        <taxon>Litoribrevibacter</taxon>
    </lineage>
</organism>
<accession>A0ABV7HEF1</accession>
<gene>
    <name evidence="1" type="ORF">ACFOEK_08380</name>
</gene>
<dbReference type="Pfam" id="PF04134">
    <property type="entry name" value="DCC1-like"/>
    <property type="match status" value="1"/>
</dbReference>
<evidence type="ECO:0000313" key="2">
    <source>
        <dbReference type="Proteomes" id="UP001595476"/>
    </source>
</evidence>
<dbReference type="InterPro" id="IPR007263">
    <property type="entry name" value="DCC1-like"/>
</dbReference>
<evidence type="ECO:0000313" key="1">
    <source>
        <dbReference type="EMBL" id="MFC3151041.1"/>
    </source>
</evidence>
<dbReference type="RefSeq" id="WP_386719074.1">
    <property type="nucleotide sequence ID" value="NZ_JBHRSZ010000004.1"/>
</dbReference>
<name>A0ABV7HEF1_9GAMM</name>
<dbReference type="EMBL" id="JBHRSZ010000004">
    <property type="protein sequence ID" value="MFC3151041.1"/>
    <property type="molecule type" value="Genomic_DNA"/>
</dbReference>
<protein>
    <submittedName>
        <fullName evidence="1">Thiol-disulfide oxidoreductase DCC family protein</fullName>
    </submittedName>
</protein>
<reference evidence="2" key="1">
    <citation type="journal article" date="2019" name="Int. J. Syst. Evol. Microbiol.">
        <title>The Global Catalogue of Microorganisms (GCM) 10K type strain sequencing project: providing services to taxonomists for standard genome sequencing and annotation.</title>
        <authorList>
            <consortium name="The Broad Institute Genomics Platform"/>
            <consortium name="The Broad Institute Genome Sequencing Center for Infectious Disease"/>
            <person name="Wu L."/>
            <person name="Ma J."/>
        </authorList>
    </citation>
    <scope>NUCLEOTIDE SEQUENCE [LARGE SCALE GENOMIC DNA]</scope>
    <source>
        <strain evidence="2">KCTC 52438</strain>
    </source>
</reference>
<sequence length="164" mass="19302">MSAPNVKENDRIVLFDGVCKLCSGWARFLIKHDKKRIIKLTTVQSQAGQKILDWYGLPLDHFETMIYLEGDKIYTQSDAFFKVVAQLPMPWPLLCVFRIIPPFIRNWLYDRIALNRYSLFGKYDTCLLPTKDHESRFLDYRQSEASNRYQNNQECDEKITGRGI</sequence>
<proteinExistence type="predicted"/>
<dbReference type="Proteomes" id="UP001595476">
    <property type="component" value="Unassembled WGS sequence"/>
</dbReference>
<dbReference type="PANTHER" id="PTHR33639">
    <property type="entry name" value="THIOL-DISULFIDE OXIDOREDUCTASE DCC"/>
    <property type="match status" value="1"/>
</dbReference>
<dbReference type="PANTHER" id="PTHR33639:SF2">
    <property type="entry name" value="DUF393 DOMAIN-CONTAINING PROTEIN"/>
    <property type="match status" value="1"/>
</dbReference>